<dbReference type="InterPro" id="IPR035965">
    <property type="entry name" value="PAS-like_dom_sf"/>
</dbReference>
<dbReference type="InterPro" id="IPR000014">
    <property type="entry name" value="PAS"/>
</dbReference>
<dbReference type="Proteomes" id="UP000315949">
    <property type="component" value="Unassembled WGS sequence"/>
</dbReference>
<gene>
    <name evidence="6" type="ORF">FQY79_08380</name>
</gene>
<name>A0A5C5U082_9GAMM</name>
<dbReference type="InterPro" id="IPR013656">
    <property type="entry name" value="PAS_4"/>
</dbReference>
<dbReference type="InterPro" id="IPR009057">
    <property type="entry name" value="Homeodomain-like_sf"/>
</dbReference>
<dbReference type="Gene3D" id="1.10.10.60">
    <property type="entry name" value="Homeodomain-like"/>
    <property type="match status" value="1"/>
</dbReference>
<dbReference type="PANTHER" id="PTHR46796:SF13">
    <property type="entry name" value="HTH-TYPE TRANSCRIPTIONAL ACTIVATOR RHAS"/>
    <property type="match status" value="1"/>
</dbReference>
<dbReference type="SMART" id="SM00091">
    <property type="entry name" value="PAS"/>
    <property type="match status" value="1"/>
</dbReference>
<feature type="compositionally biased region" description="Basic residues" evidence="4">
    <location>
        <begin position="1"/>
        <end position="10"/>
    </location>
</feature>
<dbReference type="SUPFAM" id="SSF55785">
    <property type="entry name" value="PYP-like sensor domain (PAS domain)"/>
    <property type="match status" value="1"/>
</dbReference>
<evidence type="ECO:0000313" key="6">
    <source>
        <dbReference type="EMBL" id="TWT19823.1"/>
    </source>
</evidence>
<dbReference type="SMART" id="SM00342">
    <property type="entry name" value="HTH_ARAC"/>
    <property type="match status" value="1"/>
</dbReference>
<dbReference type="SUPFAM" id="SSF46689">
    <property type="entry name" value="Homeodomain-like"/>
    <property type="match status" value="2"/>
</dbReference>
<evidence type="ECO:0000256" key="4">
    <source>
        <dbReference type="SAM" id="MobiDB-lite"/>
    </source>
</evidence>
<feature type="domain" description="HTH araC/xylS-type" evidence="5">
    <location>
        <begin position="153"/>
        <end position="250"/>
    </location>
</feature>
<evidence type="ECO:0000256" key="3">
    <source>
        <dbReference type="ARBA" id="ARBA00023163"/>
    </source>
</evidence>
<evidence type="ECO:0000256" key="1">
    <source>
        <dbReference type="ARBA" id="ARBA00023015"/>
    </source>
</evidence>
<dbReference type="Pfam" id="PF12833">
    <property type="entry name" value="HTH_18"/>
    <property type="match status" value="1"/>
</dbReference>
<keyword evidence="7" id="KW-1185">Reference proteome</keyword>
<dbReference type="GO" id="GO:0043565">
    <property type="term" value="F:sequence-specific DNA binding"/>
    <property type="evidence" value="ECO:0007669"/>
    <property type="project" value="InterPro"/>
</dbReference>
<dbReference type="RefSeq" id="WP_146312444.1">
    <property type="nucleotide sequence ID" value="NZ_VOHE01000003.1"/>
</dbReference>
<dbReference type="GO" id="GO:0003700">
    <property type="term" value="F:DNA-binding transcription factor activity"/>
    <property type="evidence" value="ECO:0007669"/>
    <property type="project" value="InterPro"/>
</dbReference>
<protein>
    <submittedName>
        <fullName evidence="6">AraC family transcriptional regulator</fullName>
    </submittedName>
</protein>
<reference evidence="6 7" key="1">
    <citation type="submission" date="2019-07" db="EMBL/GenBank/DDBJ databases">
        <title>Luteimonas sp. YD-1 nov., isolated from acidic soil.</title>
        <authorList>
            <person name="Zhou J."/>
        </authorList>
    </citation>
    <scope>NUCLEOTIDE SEQUENCE [LARGE SCALE GENOMIC DNA]</scope>
    <source>
        <strain evidence="6 7">YD-1</strain>
    </source>
</reference>
<dbReference type="PROSITE" id="PS01124">
    <property type="entry name" value="HTH_ARAC_FAMILY_2"/>
    <property type="match status" value="1"/>
</dbReference>
<dbReference type="InterPro" id="IPR020449">
    <property type="entry name" value="Tscrpt_reg_AraC-type_HTH"/>
</dbReference>
<dbReference type="PANTHER" id="PTHR46796">
    <property type="entry name" value="HTH-TYPE TRANSCRIPTIONAL ACTIVATOR RHAS-RELATED"/>
    <property type="match status" value="1"/>
</dbReference>
<dbReference type="Gene3D" id="3.30.450.20">
    <property type="entry name" value="PAS domain"/>
    <property type="match status" value="1"/>
</dbReference>
<keyword evidence="1" id="KW-0805">Transcription regulation</keyword>
<dbReference type="Pfam" id="PF08448">
    <property type="entry name" value="PAS_4"/>
    <property type="match status" value="1"/>
</dbReference>
<feature type="region of interest" description="Disordered" evidence="4">
    <location>
        <begin position="1"/>
        <end position="21"/>
    </location>
</feature>
<dbReference type="InterPro" id="IPR018060">
    <property type="entry name" value="HTH_AraC"/>
</dbReference>
<evidence type="ECO:0000256" key="2">
    <source>
        <dbReference type="ARBA" id="ARBA00023125"/>
    </source>
</evidence>
<comment type="caution">
    <text evidence="6">The sequence shown here is derived from an EMBL/GenBank/DDBJ whole genome shotgun (WGS) entry which is preliminary data.</text>
</comment>
<accession>A0A5C5U082</accession>
<keyword evidence="2" id="KW-0238">DNA-binding</keyword>
<keyword evidence="3" id="KW-0804">Transcription</keyword>
<dbReference type="InterPro" id="IPR018062">
    <property type="entry name" value="HTH_AraC-typ_CS"/>
</dbReference>
<dbReference type="InterPro" id="IPR050204">
    <property type="entry name" value="AraC_XylS_family_regulators"/>
</dbReference>
<dbReference type="OrthoDB" id="6146868at2"/>
<proteinExistence type="predicted"/>
<dbReference type="PRINTS" id="PR00032">
    <property type="entry name" value="HTHARAC"/>
</dbReference>
<sequence length="252" mass="28607">MAVHSQKRVTQRSTNADALVETPLPPSELQAIFDALPDVVFFIKDREGRYTHVNLTLVRRLGARHREDLVGKTADQVFPSRLGGSYMVQDRRVLAGETIENQLELHLYANRTAGWCLTFKRPLRDGERVTGLVGISRDLDAPDRQHSSFARLQRAVDHMQANYNTPLRVQTLADIAEVSVAQLERLFKRVFQLTPQQLLTKLRIEEAMRLLHTDTRIAEIGQACGFSDQSAFARQFKATVGMAPRDYRALVR</sequence>
<dbReference type="EMBL" id="VOHE01000003">
    <property type="protein sequence ID" value="TWT19823.1"/>
    <property type="molecule type" value="Genomic_DNA"/>
</dbReference>
<organism evidence="6 7">
    <name type="scientific">Luteimonas wenzhouensis</name>
    <dbReference type="NCBI Taxonomy" id="2599615"/>
    <lineage>
        <taxon>Bacteria</taxon>
        <taxon>Pseudomonadati</taxon>
        <taxon>Pseudomonadota</taxon>
        <taxon>Gammaproteobacteria</taxon>
        <taxon>Lysobacterales</taxon>
        <taxon>Lysobacteraceae</taxon>
        <taxon>Luteimonas</taxon>
    </lineage>
</organism>
<dbReference type="AlphaFoldDB" id="A0A5C5U082"/>
<evidence type="ECO:0000313" key="7">
    <source>
        <dbReference type="Proteomes" id="UP000315949"/>
    </source>
</evidence>
<evidence type="ECO:0000259" key="5">
    <source>
        <dbReference type="PROSITE" id="PS01124"/>
    </source>
</evidence>
<dbReference type="PROSITE" id="PS00041">
    <property type="entry name" value="HTH_ARAC_FAMILY_1"/>
    <property type="match status" value="1"/>
</dbReference>